<dbReference type="PATRIC" id="fig|128780.6.peg.3739"/>
<dbReference type="SUPFAM" id="SSF55729">
    <property type="entry name" value="Acyl-CoA N-acyltransferases (Nat)"/>
    <property type="match status" value="1"/>
</dbReference>
<dbReference type="GO" id="GO:0016747">
    <property type="term" value="F:acyltransferase activity, transferring groups other than amino-acyl groups"/>
    <property type="evidence" value="ECO:0007669"/>
    <property type="project" value="InterPro"/>
</dbReference>
<dbReference type="PANTHER" id="PTHR43792:SF1">
    <property type="entry name" value="N-ACETYLTRANSFERASE DOMAIN-CONTAINING PROTEIN"/>
    <property type="match status" value="1"/>
</dbReference>
<keyword evidence="2" id="KW-0808">Transferase</keyword>
<name>A0A0S1B4W9_9GAMM</name>
<proteinExistence type="predicted"/>
<protein>
    <submittedName>
        <fullName evidence="2">Acetyltransferase</fullName>
    </submittedName>
</protein>
<dbReference type="KEGG" id="sacz:AOT14_36920"/>
<reference evidence="2 3" key="1">
    <citation type="journal article" date="2015" name="Genome Announc.">
        <title>Complete Genome Sequencing of Stenotrophomonas acidaminiphila ZAC14D2_NAIMI4_2, a Multidrug-Resistant Strain Isolated from Sediments of a Polluted River in Mexico, Uncovers New Antibiotic Resistance Genes and a Novel Class-II Lasso Peptide Biosynthesis Gene Cluster.</title>
        <authorList>
            <person name="Vinuesa P."/>
            <person name="Ochoa-Sanchez L.E."/>
        </authorList>
    </citation>
    <scope>NUCLEOTIDE SEQUENCE [LARGE SCALE GENOMIC DNA]</scope>
    <source>
        <strain evidence="2 3">ZAC14D2_NAIMI4_2</strain>
    </source>
</reference>
<feature type="domain" description="N-acetyltransferase" evidence="1">
    <location>
        <begin position="17"/>
        <end position="179"/>
    </location>
</feature>
<keyword evidence="3" id="KW-1185">Reference proteome</keyword>
<evidence type="ECO:0000313" key="3">
    <source>
        <dbReference type="Proteomes" id="UP000061010"/>
    </source>
</evidence>
<dbReference type="InterPro" id="IPR000182">
    <property type="entry name" value="GNAT_dom"/>
</dbReference>
<dbReference type="PANTHER" id="PTHR43792">
    <property type="entry name" value="GNAT FAMILY, PUTATIVE (AFU_ORTHOLOGUE AFUA_3G00765)-RELATED-RELATED"/>
    <property type="match status" value="1"/>
</dbReference>
<dbReference type="EMBL" id="CP012900">
    <property type="protein sequence ID" value="ALJ30022.1"/>
    <property type="molecule type" value="Genomic_DNA"/>
</dbReference>
<evidence type="ECO:0000259" key="1">
    <source>
        <dbReference type="PROSITE" id="PS51186"/>
    </source>
</evidence>
<accession>A0A0S1B4W9</accession>
<dbReference type="Gene3D" id="3.40.630.30">
    <property type="match status" value="1"/>
</dbReference>
<dbReference type="PROSITE" id="PS51186">
    <property type="entry name" value="GNAT"/>
    <property type="match status" value="1"/>
</dbReference>
<dbReference type="InterPro" id="IPR016181">
    <property type="entry name" value="Acyl_CoA_acyltransferase"/>
</dbReference>
<organism evidence="2 3">
    <name type="scientific">Stenotrophomonas acidaminiphila</name>
    <dbReference type="NCBI Taxonomy" id="128780"/>
    <lineage>
        <taxon>Bacteria</taxon>
        <taxon>Pseudomonadati</taxon>
        <taxon>Pseudomonadota</taxon>
        <taxon>Gammaproteobacteria</taxon>
        <taxon>Lysobacterales</taxon>
        <taxon>Lysobacteraceae</taxon>
        <taxon>Stenotrophomonas</taxon>
    </lineage>
</organism>
<evidence type="ECO:0000313" key="2">
    <source>
        <dbReference type="EMBL" id="ALJ30022.1"/>
    </source>
</evidence>
<dbReference type="InterPro" id="IPR051531">
    <property type="entry name" value="N-acetyltransferase"/>
</dbReference>
<dbReference type="Pfam" id="PF13302">
    <property type="entry name" value="Acetyltransf_3"/>
    <property type="match status" value="1"/>
</dbReference>
<sequence>MATTAAGQTMLIETERLRLRPLRDDDADAAAMLELLNEPGFHRYIGDRGIRTLEQARGCIRDGPLVSYARHGSGMYVVERRSDGAWLGNAGLVHRAALPHADVGYALLERHTGQGYALEAARAVLGHARATLGLGALCAIVTPGNVRSVALLEKLGFQANGSVRLPGKDEDLLLFVNEPATG</sequence>
<gene>
    <name evidence="2" type="ORF">AOT14_36920</name>
</gene>
<dbReference type="AlphaFoldDB" id="A0A0S1B4W9"/>
<dbReference type="Proteomes" id="UP000061010">
    <property type="component" value="Chromosome"/>
</dbReference>